<keyword evidence="2" id="KW-0472">Membrane</keyword>
<gene>
    <name evidence="3" type="ORF">O9A_01109</name>
</gene>
<keyword evidence="2" id="KW-0812">Transmembrane</keyword>
<dbReference type="eggNOG" id="ENOG50313XZ">
    <property type="taxonomic scope" value="Bacteria"/>
</dbReference>
<reference evidence="3 4" key="1">
    <citation type="submission" date="2012-04" db="EMBL/GenBank/DDBJ databases">
        <title>The Genome Sequence of Bartonella koehlerae C-29.</title>
        <authorList>
            <consortium name="The Broad Institute Genome Sequencing Platform"/>
            <consortium name="The Broad Institute Genome Sequencing Center for Infectious Disease"/>
            <person name="Feldgarden M."/>
            <person name="Kirby J."/>
            <person name="Kosoy M."/>
            <person name="Birtles R."/>
            <person name="Probert W.S."/>
            <person name="Chiaraviglio L."/>
            <person name="Walker B."/>
            <person name="Young S.K."/>
            <person name="Zeng Q."/>
            <person name="Gargeya S."/>
            <person name="Fitzgerald M."/>
            <person name="Haas B."/>
            <person name="Abouelleil A."/>
            <person name="Alvarado L."/>
            <person name="Arachchi H.M."/>
            <person name="Berlin A.M."/>
            <person name="Chapman S.B."/>
            <person name="Goldberg J."/>
            <person name="Griggs A."/>
            <person name="Gujja S."/>
            <person name="Hansen M."/>
            <person name="Howarth C."/>
            <person name="Imamovic A."/>
            <person name="Larimer J."/>
            <person name="McCowen C."/>
            <person name="Montmayeur A."/>
            <person name="Murphy C."/>
            <person name="Neiman D."/>
            <person name="Pearson M."/>
            <person name="Priest M."/>
            <person name="Roberts A."/>
            <person name="Saif S."/>
            <person name="Shea T."/>
            <person name="Sisk P."/>
            <person name="Sykes S."/>
            <person name="Wortman J."/>
            <person name="Nusbaum C."/>
            <person name="Birren B."/>
        </authorList>
    </citation>
    <scope>NUCLEOTIDE SEQUENCE [LARGE SCALE GENOMIC DNA]</scope>
    <source>
        <strain evidence="3 4">C-29</strain>
    </source>
</reference>
<organism evidence="3 4">
    <name type="scientific">Bartonella koehlerae C-29</name>
    <dbReference type="NCBI Taxonomy" id="1134510"/>
    <lineage>
        <taxon>Bacteria</taxon>
        <taxon>Pseudomonadati</taxon>
        <taxon>Pseudomonadota</taxon>
        <taxon>Alphaproteobacteria</taxon>
        <taxon>Hyphomicrobiales</taxon>
        <taxon>Bartonellaceae</taxon>
        <taxon>Bartonella</taxon>
    </lineage>
</organism>
<comment type="caution">
    <text evidence="3">The sequence shown here is derived from an EMBL/GenBank/DDBJ whole genome shotgun (WGS) entry which is preliminary data.</text>
</comment>
<name>A0A067W3S5_9HYPH</name>
<protein>
    <submittedName>
        <fullName evidence="3">Uncharacterized protein</fullName>
    </submittedName>
</protein>
<sequence length="114" mass="13352">MINRSYQTYGERIAAEKTEREQRNSIWKGIFAILLTVFILWFIFGFLGSFFTKSPQRISHYNTTESSRIVTSPRKDLNPTSPVPYNYKNTRSPSFYEQSSSEERIQPNMNQGVK</sequence>
<dbReference type="Proteomes" id="UP000027015">
    <property type="component" value="Unassembled WGS sequence"/>
</dbReference>
<dbReference type="HOGENOM" id="CLU_157071_0_0_5"/>
<dbReference type="PATRIC" id="fig|1134510.3.peg.1249"/>
<feature type="region of interest" description="Disordered" evidence="1">
    <location>
        <begin position="62"/>
        <end position="114"/>
    </location>
</feature>
<evidence type="ECO:0000256" key="2">
    <source>
        <dbReference type="SAM" id="Phobius"/>
    </source>
</evidence>
<evidence type="ECO:0000313" key="4">
    <source>
        <dbReference type="Proteomes" id="UP000027015"/>
    </source>
</evidence>
<evidence type="ECO:0000256" key="1">
    <source>
        <dbReference type="SAM" id="MobiDB-lite"/>
    </source>
</evidence>
<dbReference type="AlphaFoldDB" id="A0A067W3S5"/>
<keyword evidence="2" id="KW-1133">Transmembrane helix</keyword>
<dbReference type="EMBL" id="AHPL01000010">
    <property type="protein sequence ID" value="KEC54495.1"/>
    <property type="molecule type" value="Genomic_DNA"/>
</dbReference>
<dbReference type="OrthoDB" id="7923623at2"/>
<feature type="compositionally biased region" description="Polar residues" evidence="1">
    <location>
        <begin position="87"/>
        <end position="99"/>
    </location>
</feature>
<feature type="transmembrane region" description="Helical" evidence="2">
    <location>
        <begin position="30"/>
        <end position="51"/>
    </location>
</feature>
<evidence type="ECO:0000313" key="3">
    <source>
        <dbReference type="EMBL" id="KEC54495.1"/>
    </source>
</evidence>
<accession>A0A067W3S5</accession>
<dbReference type="RefSeq" id="WP_034459494.1">
    <property type="nucleotide sequence ID" value="NZ_CADEAH010000015.1"/>
</dbReference>
<proteinExistence type="predicted"/>
<keyword evidence="4" id="KW-1185">Reference proteome</keyword>